<protein>
    <submittedName>
        <fullName evidence="6">MobA/MobL family protein</fullName>
    </submittedName>
</protein>
<proteinExistence type="inferred from homology"/>
<keyword evidence="2" id="KW-0184">Conjugation</keyword>
<dbReference type="Gene3D" id="3.30.930.30">
    <property type="match status" value="1"/>
</dbReference>
<organism evidence="6 7">
    <name type="scientific">Blautia massiliensis</name>
    <name type="common">ex Durand et al. 2017</name>
    <dbReference type="NCBI Taxonomy" id="1737424"/>
    <lineage>
        <taxon>Bacteria</taxon>
        <taxon>Bacillati</taxon>
        <taxon>Bacillota</taxon>
        <taxon>Clostridia</taxon>
        <taxon>Lachnospirales</taxon>
        <taxon>Lachnospiraceae</taxon>
        <taxon>Blautia</taxon>
    </lineage>
</organism>
<sequence>MALYHFSVKQVSRGKGQTVVNSAAYISGQKLYNDYYGQVHDYTRKSGVMFTEILKPDYVPERLSDRETLWNEVERAEKGKRAQLAYSFDIALQNELTLEENIQLAREFCQEQFVARGMIVDLAVHEGKSKNGDEPDNPHFHVLAPIRPFTEEGIWGNKQKREYVLDEEGNRIKDAKGKYVFNAVSTTGWNDPELLKEWRKAWTEKVNDKFRECHMAARIDHRSYKEQGIDLIPTIHEGYEVRAMEKKGIKTIIGELNRAIRQFNQMFISLKKSIQWMKTAYEEMKMELDRRQQNPTLLESLQDYYDKKTQNSPKLSNFYAEMERRGKKISNLQEFAKSINYLQVHNIETMDDLQTRIQELNGIISASKAEISEKREQLKNLEDLEKKMQVLKQNQPLIDEYNHFFFQKRREKFYTEHKKAINYYRKCERELKPYRDKKGRLPESRWKKEKEDLRIMIEELKADNQPYQDELAFVKKVQRCADIARRDREMPETDTSGLSEEKREMPEQESKQKSSIHGRLAENQKLIEEEKVKNRQMKKKRSNEISL</sequence>
<feature type="compositionally biased region" description="Basic and acidic residues" evidence="4">
    <location>
        <begin position="499"/>
        <end position="512"/>
    </location>
</feature>
<dbReference type="Pfam" id="PF03389">
    <property type="entry name" value="MobA_MobL"/>
    <property type="match status" value="1"/>
</dbReference>
<dbReference type="RefSeq" id="WP_021651160.1">
    <property type="nucleotide sequence ID" value="NZ_CP085976.1"/>
</dbReference>
<dbReference type="InterPro" id="IPR005053">
    <property type="entry name" value="MobA_MobL"/>
</dbReference>
<dbReference type="EMBL" id="WWVT01000040">
    <property type="protein sequence ID" value="MZL63522.1"/>
    <property type="molecule type" value="Genomic_DNA"/>
</dbReference>
<evidence type="ECO:0000256" key="3">
    <source>
        <dbReference type="SAM" id="Coils"/>
    </source>
</evidence>
<comment type="similarity">
    <text evidence="1">Belongs to the MobA/MobL family.</text>
</comment>
<accession>A0A6L8THT6</accession>
<dbReference type="Proteomes" id="UP000473323">
    <property type="component" value="Unassembled WGS sequence"/>
</dbReference>
<evidence type="ECO:0000313" key="6">
    <source>
        <dbReference type="EMBL" id="MZL63522.1"/>
    </source>
</evidence>
<gene>
    <name evidence="6" type="ORF">GT694_16030</name>
</gene>
<feature type="domain" description="MobA/MobL protein" evidence="5">
    <location>
        <begin position="18"/>
        <end position="247"/>
    </location>
</feature>
<reference evidence="6 7" key="1">
    <citation type="journal article" date="2019" name="Nat. Med.">
        <title>A library of human gut bacterial isolates paired with longitudinal multiomics data enables mechanistic microbiome research.</title>
        <authorList>
            <person name="Poyet M."/>
            <person name="Groussin M."/>
            <person name="Gibbons S.M."/>
            <person name="Avila-Pacheco J."/>
            <person name="Jiang X."/>
            <person name="Kearney S.M."/>
            <person name="Perrotta A.R."/>
            <person name="Berdy B."/>
            <person name="Zhao S."/>
            <person name="Lieberman T.D."/>
            <person name="Swanson P.K."/>
            <person name="Smith M."/>
            <person name="Roesemann S."/>
            <person name="Alexander J.E."/>
            <person name="Rich S.A."/>
            <person name="Livny J."/>
            <person name="Vlamakis H."/>
            <person name="Clish C."/>
            <person name="Bullock K."/>
            <person name="Deik A."/>
            <person name="Scott J."/>
            <person name="Pierce K.A."/>
            <person name="Xavier R.J."/>
            <person name="Alm E.J."/>
        </authorList>
    </citation>
    <scope>NUCLEOTIDE SEQUENCE [LARGE SCALE GENOMIC DNA]</scope>
    <source>
        <strain evidence="6 7">BIOML-A4</strain>
    </source>
</reference>
<evidence type="ECO:0000259" key="5">
    <source>
        <dbReference type="Pfam" id="PF03389"/>
    </source>
</evidence>
<evidence type="ECO:0000313" key="7">
    <source>
        <dbReference type="Proteomes" id="UP000473323"/>
    </source>
</evidence>
<keyword evidence="3" id="KW-0175">Coiled coil</keyword>
<feature type="compositionally biased region" description="Basic and acidic residues" evidence="4">
    <location>
        <begin position="519"/>
        <end position="533"/>
    </location>
</feature>
<comment type="caution">
    <text evidence="6">The sequence shown here is derived from an EMBL/GenBank/DDBJ whole genome shotgun (WGS) entry which is preliminary data.</text>
</comment>
<name>A0A6L8THT6_9FIRM</name>
<feature type="coiled-coil region" evidence="3">
    <location>
        <begin position="443"/>
        <end position="470"/>
    </location>
</feature>
<dbReference type="NCBIfam" id="NF041496">
    <property type="entry name" value="MobQ"/>
    <property type="match status" value="1"/>
</dbReference>
<evidence type="ECO:0000256" key="1">
    <source>
        <dbReference type="ARBA" id="ARBA00010873"/>
    </source>
</evidence>
<feature type="region of interest" description="Disordered" evidence="4">
    <location>
        <begin position="485"/>
        <end position="547"/>
    </location>
</feature>
<evidence type="ECO:0000256" key="2">
    <source>
        <dbReference type="ARBA" id="ARBA00022971"/>
    </source>
</evidence>
<dbReference type="AlphaFoldDB" id="A0A6L8THT6"/>
<feature type="coiled-coil region" evidence="3">
    <location>
        <begin position="350"/>
        <end position="394"/>
    </location>
</feature>
<evidence type="ECO:0000256" key="4">
    <source>
        <dbReference type="SAM" id="MobiDB-lite"/>
    </source>
</evidence>